<feature type="transmembrane region" description="Helical" evidence="1">
    <location>
        <begin position="243"/>
        <end position="264"/>
    </location>
</feature>
<keyword evidence="1" id="KW-0472">Membrane</keyword>
<feature type="transmembrane region" description="Helical" evidence="1">
    <location>
        <begin position="398"/>
        <end position="417"/>
    </location>
</feature>
<feature type="transmembrane region" description="Helical" evidence="1">
    <location>
        <begin position="92"/>
        <end position="124"/>
    </location>
</feature>
<feature type="transmembrane region" description="Helical" evidence="1">
    <location>
        <begin position="292"/>
        <end position="319"/>
    </location>
</feature>
<evidence type="ECO:0000313" key="3">
    <source>
        <dbReference type="Proteomes" id="UP000054837"/>
    </source>
</evidence>
<dbReference type="AlphaFoldDB" id="A0A0W8IA75"/>
<dbReference type="STRING" id="767452.AVL62_11570"/>
<accession>A0A0W8IA75</accession>
<dbReference type="OrthoDB" id="4858698at2"/>
<keyword evidence="3" id="KW-1185">Reference proteome</keyword>
<keyword evidence="1" id="KW-1133">Transmembrane helix</keyword>
<sequence length="423" mass="45253">MVIDGETRTASERSTWRSRWGAVGPGLLAASAAIGASHLISSTQAGALFGWQLVWLIVLANVLKYPFFRFGPQYAAETGRSLVEGYARRGKAYLWVFFVLAAVSSVISTAGVALLCTVILAYLLPASWGLGVPVLAAGLLAVTWVLLVGGHYKALDGVTKVIMVLLALSTVVAVVMAASQGPVRQPAFEDPSPWTLATLPFLVAVIGWMPAPIEISALNSLWVKAKGADRRLAVRDVLFDFNLGYVVSTVLAVFFIGLGVFVQYGSGQEMEMAGGAYIPQLMSMYGAAIGQWAVPLMALIAFACMFGTVISVVDGYGRAAAESLRLIRGQESMSRRSKDLWITGISVIALAIVVWMSASLADMLRFAMISAFLTAPVFAWLNFSIIRGERQLSTSMRVLSYAGLVFLVGFTLLFLASQTGLLA</sequence>
<protein>
    <recommendedName>
        <fullName evidence="4">Permease</fullName>
    </recommendedName>
</protein>
<proteinExistence type="predicted"/>
<feature type="transmembrane region" description="Helical" evidence="1">
    <location>
        <begin position="161"/>
        <end position="179"/>
    </location>
</feature>
<comment type="caution">
    <text evidence="2">The sequence shown here is derived from an EMBL/GenBank/DDBJ whole genome shotgun (WGS) entry which is preliminary data.</text>
</comment>
<gene>
    <name evidence="2" type="ORF">AVL62_11570</name>
</gene>
<dbReference type="RefSeq" id="WP_058890522.1">
    <property type="nucleotide sequence ID" value="NZ_LQBL01000011.1"/>
</dbReference>
<feature type="transmembrane region" description="Helical" evidence="1">
    <location>
        <begin position="20"/>
        <end position="40"/>
    </location>
</feature>
<reference evidence="2 3" key="1">
    <citation type="submission" date="2015-12" db="EMBL/GenBank/DDBJ databases">
        <title>Serinicoccus chungangenesis strain CD08_5 genome sequencing and assembly.</title>
        <authorList>
            <person name="Chander A.M."/>
            <person name="Kaur G."/>
            <person name="Nair G.R."/>
            <person name="Dhawan D.K."/>
            <person name="Kochhar R.K."/>
            <person name="Mayilraj S."/>
            <person name="Bhadada S.K."/>
        </authorList>
    </citation>
    <scope>NUCLEOTIDE SEQUENCE [LARGE SCALE GENOMIC DNA]</scope>
    <source>
        <strain evidence="2 3">CD08_5</strain>
    </source>
</reference>
<dbReference type="Proteomes" id="UP000054837">
    <property type="component" value="Unassembled WGS sequence"/>
</dbReference>
<name>A0A0W8IA75_9MICO</name>
<feature type="transmembrane region" description="Helical" evidence="1">
    <location>
        <begin position="46"/>
        <end position="63"/>
    </location>
</feature>
<evidence type="ECO:0008006" key="4">
    <source>
        <dbReference type="Google" id="ProtNLM"/>
    </source>
</evidence>
<organism evidence="2 3">
    <name type="scientific">Serinicoccus chungangensis</name>
    <dbReference type="NCBI Taxonomy" id="767452"/>
    <lineage>
        <taxon>Bacteria</taxon>
        <taxon>Bacillati</taxon>
        <taxon>Actinomycetota</taxon>
        <taxon>Actinomycetes</taxon>
        <taxon>Micrococcales</taxon>
        <taxon>Ornithinimicrobiaceae</taxon>
        <taxon>Serinicoccus</taxon>
    </lineage>
</organism>
<feature type="transmembrane region" description="Helical" evidence="1">
    <location>
        <begin position="199"/>
        <end position="222"/>
    </location>
</feature>
<dbReference type="NCBIfam" id="NF037982">
    <property type="entry name" value="Nramp_1"/>
    <property type="match status" value="1"/>
</dbReference>
<feature type="transmembrane region" description="Helical" evidence="1">
    <location>
        <begin position="130"/>
        <end position="149"/>
    </location>
</feature>
<feature type="transmembrane region" description="Helical" evidence="1">
    <location>
        <begin position="364"/>
        <end position="386"/>
    </location>
</feature>
<keyword evidence="1" id="KW-0812">Transmembrane</keyword>
<dbReference type="EMBL" id="LQBL01000011">
    <property type="protein sequence ID" value="KUG56775.1"/>
    <property type="molecule type" value="Genomic_DNA"/>
</dbReference>
<evidence type="ECO:0000256" key="1">
    <source>
        <dbReference type="SAM" id="Phobius"/>
    </source>
</evidence>
<evidence type="ECO:0000313" key="2">
    <source>
        <dbReference type="EMBL" id="KUG56775.1"/>
    </source>
</evidence>
<feature type="transmembrane region" description="Helical" evidence="1">
    <location>
        <begin position="340"/>
        <end position="358"/>
    </location>
</feature>